<protein>
    <recommendedName>
        <fullName evidence="4">Gustatory receptor</fullName>
    </recommendedName>
</protein>
<feature type="transmembrane region" description="Helical" evidence="1">
    <location>
        <begin position="20"/>
        <end position="40"/>
    </location>
</feature>
<evidence type="ECO:0000313" key="3">
    <source>
        <dbReference type="Proteomes" id="UP000827092"/>
    </source>
</evidence>
<feature type="transmembrane region" description="Helical" evidence="1">
    <location>
        <begin position="214"/>
        <end position="236"/>
    </location>
</feature>
<dbReference type="Proteomes" id="UP000827092">
    <property type="component" value="Unassembled WGS sequence"/>
</dbReference>
<dbReference type="EMBL" id="JAFNEN010000110">
    <property type="protein sequence ID" value="KAG8194036.1"/>
    <property type="molecule type" value="Genomic_DNA"/>
</dbReference>
<keyword evidence="3" id="KW-1185">Reference proteome</keyword>
<feature type="transmembrane region" description="Helical" evidence="1">
    <location>
        <begin position="70"/>
        <end position="91"/>
    </location>
</feature>
<feature type="transmembrane region" description="Helical" evidence="1">
    <location>
        <begin position="257"/>
        <end position="276"/>
    </location>
</feature>
<reference evidence="2 3" key="1">
    <citation type="journal article" date="2022" name="Nat. Ecol. Evol.">
        <title>A masculinizing supergene underlies an exaggerated male reproductive morph in a spider.</title>
        <authorList>
            <person name="Hendrickx F."/>
            <person name="De Corte Z."/>
            <person name="Sonet G."/>
            <person name="Van Belleghem S.M."/>
            <person name="Kostlbacher S."/>
            <person name="Vangestel C."/>
        </authorList>
    </citation>
    <scope>NUCLEOTIDE SEQUENCE [LARGE SCALE GENOMIC DNA]</scope>
    <source>
        <strain evidence="2">W744_W776</strain>
    </source>
</reference>
<proteinExistence type="predicted"/>
<gene>
    <name evidence="2" type="ORF">JTE90_028379</name>
</gene>
<feature type="transmembrane region" description="Helical" evidence="1">
    <location>
        <begin position="162"/>
        <end position="185"/>
    </location>
</feature>
<organism evidence="2 3">
    <name type="scientific">Oedothorax gibbosus</name>
    <dbReference type="NCBI Taxonomy" id="931172"/>
    <lineage>
        <taxon>Eukaryota</taxon>
        <taxon>Metazoa</taxon>
        <taxon>Ecdysozoa</taxon>
        <taxon>Arthropoda</taxon>
        <taxon>Chelicerata</taxon>
        <taxon>Arachnida</taxon>
        <taxon>Araneae</taxon>
        <taxon>Araneomorphae</taxon>
        <taxon>Entelegynae</taxon>
        <taxon>Araneoidea</taxon>
        <taxon>Linyphiidae</taxon>
        <taxon>Erigoninae</taxon>
        <taxon>Oedothorax</taxon>
    </lineage>
</organism>
<evidence type="ECO:0000256" key="1">
    <source>
        <dbReference type="SAM" id="Phobius"/>
    </source>
</evidence>
<dbReference type="AlphaFoldDB" id="A0AAV6VEE4"/>
<name>A0AAV6VEE4_9ARAC</name>
<keyword evidence="1" id="KW-0812">Transmembrane</keyword>
<feature type="transmembrane region" description="Helical" evidence="1">
    <location>
        <begin position="115"/>
        <end position="134"/>
    </location>
</feature>
<keyword evidence="1" id="KW-0472">Membrane</keyword>
<feature type="transmembrane region" description="Helical" evidence="1">
    <location>
        <begin position="288"/>
        <end position="307"/>
    </location>
</feature>
<evidence type="ECO:0000313" key="2">
    <source>
        <dbReference type="EMBL" id="KAG8194036.1"/>
    </source>
</evidence>
<evidence type="ECO:0008006" key="4">
    <source>
        <dbReference type="Google" id="ProtNLM"/>
    </source>
</evidence>
<sequence>MTSFTFYHLYLIAVHGTFGYTAFMSTSVTVLPNMIWLYTWKKRTSLEKFLNLLTNKTSPCMKNHQLKPNVVNIFVIFGLIFPPIWQTLVLYSSGNFQKLHFKDLVHQYCGKTHELLFPTISAITYVALCRILVLRLRASHFQLRQIPSTTDPNKIKWTVENFLVVVRAIELFQETFSASIFFLFWHNFSQLSYSMMEALFEKEMYQQSLVLDSVFFVAHVCGVVGTVTVSAAEIPLEMQRIKSSLIKKRFQRMLKGPYLFGEQYTNMILQMDVFVLTACDVFSFNRGFLLTALGALMGQVLIIYQIITN</sequence>
<comment type="caution">
    <text evidence="2">The sequence shown here is derived from an EMBL/GenBank/DDBJ whole genome shotgun (WGS) entry which is preliminary data.</text>
</comment>
<keyword evidence="1" id="KW-1133">Transmembrane helix</keyword>
<accession>A0AAV6VEE4</accession>